<evidence type="ECO:0000313" key="10">
    <source>
        <dbReference type="Proteomes" id="UP001465755"/>
    </source>
</evidence>
<keyword evidence="5" id="KW-0653">Protein transport</keyword>
<dbReference type="EMBL" id="JALJOQ010000111">
    <property type="protein sequence ID" value="KAK9796999.1"/>
    <property type="molecule type" value="Genomic_DNA"/>
</dbReference>
<dbReference type="GO" id="GO:0005484">
    <property type="term" value="F:SNAP receptor activity"/>
    <property type="evidence" value="ECO:0007669"/>
    <property type="project" value="TreeGrafter"/>
</dbReference>
<dbReference type="GO" id="GO:0000139">
    <property type="term" value="C:Golgi membrane"/>
    <property type="evidence" value="ECO:0007669"/>
    <property type="project" value="UniProtKB-SubCell"/>
</dbReference>
<evidence type="ECO:0000256" key="2">
    <source>
        <dbReference type="ARBA" id="ARBA00008473"/>
    </source>
</evidence>
<comment type="similarity">
    <text evidence="2">Belongs to the GOSR1 family.</text>
</comment>
<dbReference type="PANTHER" id="PTHR21094:SF2">
    <property type="entry name" value="GOLGI SNAP RECEPTOR COMPLEX MEMBER 1"/>
    <property type="match status" value="1"/>
</dbReference>
<name>A0AAW1NTK5_9CHLO</name>
<evidence type="ECO:0000256" key="1">
    <source>
        <dbReference type="ARBA" id="ARBA00004409"/>
    </source>
</evidence>
<dbReference type="GO" id="GO:0005797">
    <property type="term" value="C:Golgi medial cisterna"/>
    <property type="evidence" value="ECO:0007669"/>
    <property type="project" value="TreeGrafter"/>
</dbReference>
<organism evidence="9 10">
    <name type="scientific">Symbiochloris irregularis</name>
    <dbReference type="NCBI Taxonomy" id="706552"/>
    <lineage>
        <taxon>Eukaryota</taxon>
        <taxon>Viridiplantae</taxon>
        <taxon>Chlorophyta</taxon>
        <taxon>core chlorophytes</taxon>
        <taxon>Trebouxiophyceae</taxon>
        <taxon>Trebouxiales</taxon>
        <taxon>Trebouxiaceae</taxon>
        <taxon>Symbiochloris</taxon>
    </lineage>
</organism>
<evidence type="ECO:0000256" key="8">
    <source>
        <dbReference type="ARBA" id="ARBA00023136"/>
    </source>
</evidence>
<gene>
    <name evidence="9" type="ORF">WJX73_001172</name>
</gene>
<keyword evidence="4" id="KW-0812">Transmembrane</keyword>
<dbReference type="AlphaFoldDB" id="A0AAW1NTK5"/>
<comment type="subcellular location">
    <subcellularLocation>
        <location evidence="1">Golgi apparatus membrane</location>
        <topology evidence="1">Single-pass type IV membrane protein</topology>
    </subcellularLocation>
</comment>
<protein>
    <submittedName>
        <fullName evidence="9">Uncharacterized protein</fullName>
    </submittedName>
</protein>
<reference evidence="9 10" key="1">
    <citation type="journal article" date="2024" name="Nat. Commun.">
        <title>Phylogenomics reveals the evolutionary origins of lichenization in chlorophyte algae.</title>
        <authorList>
            <person name="Puginier C."/>
            <person name="Libourel C."/>
            <person name="Otte J."/>
            <person name="Skaloud P."/>
            <person name="Haon M."/>
            <person name="Grisel S."/>
            <person name="Petersen M."/>
            <person name="Berrin J.G."/>
            <person name="Delaux P.M."/>
            <person name="Dal Grande F."/>
            <person name="Keller J."/>
        </authorList>
    </citation>
    <scope>NUCLEOTIDE SEQUENCE [LARGE SCALE GENOMIC DNA]</scope>
    <source>
        <strain evidence="9 10">SAG 2036</strain>
    </source>
</reference>
<dbReference type="GO" id="GO:0006888">
    <property type="term" value="P:endoplasmic reticulum to Golgi vesicle-mediated transport"/>
    <property type="evidence" value="ECO:0007669"/>
    <property type="project" value="InterPro"/>
</dbReference>
<dbReference type="GO" id="GO:0031201">
    <property type="term" value="C:SNARE complex"/>
    <property type="evidence" value="ECO:0007669"/>
    <property type="project" value="TreeGrafter"/>
</dbReference>
<evidence type="ECO:0000256" key="3">
    <source>
        <dbReference type="ARBA" id="ARBA00022448"/>
    </source>
</evidence>
<keyword evidence="10" id="KW-1185">Reference proteome</keyword>
<keyword evidence="8" id="KW-0472">Membrane</keyword>
<dbReference type="GO" id="GO:0015031">
    <property type="term" value="P:protein transport"/>
    <property type="evidence" value="ECO:0007669"/>
    <property type="project" value="UniProtKB-KW"/>
</dbReference>
<dbReference type="PANTHER" id="PTHR21094">
    <property type="entry name" value="GOS-28 SNARE- RELATED"/>
    <property type="match status" value="1"/>
</dbReference>
<feature type="non-terminal residue" evidence="9">
    <location>
        <position position="87"/>
    </location>
</feature>
<proteinExistence type="inferred from homology"/>
<accession>A0AAW1NTK5</accession>
<dbReference type="Proteomes" id="UP001465755">
    <property type="component" value="Unassembled WGS sequence"/>
</dbReference>
<dbReference type="GO" id="GO:0006906">
    <property type="term" value="P:vesicle fusion"/>
    <property type="evidence" value="ECO:0007669"/>
    <property type="project" value="TreeGrafter"/>
</dbReference>
<evidence type="ECO:0000256" key="5">
    <source>
        <dbReference type="ARBA" id="ARBA00022927"/>
    </source>
</evidence>
<sequence length="87" mass="9603">MAYQTSASKAPISAPAHLWDDLRREARRLESELDMRLAVFAKLCSGSEADFRRKGETGLAAEQMAQSKAEEIEGLLDRLSDVNSSMS</sequence>
<comment type="caution">
    <text evidence="9">The sequence shown here is derived from an EMBL/GenBank/DDBJ whole genome shotgun (WGS) entry which is preliminary data.</text>
</comment>
<dbReference type="GO" id="GO:0005801">
    <property type="term" value="C:cis-Golgi network"/>
    <property type="evidence" value="ECO:0007669"/>
    <property type="project" value="InterPro"/>
</dbReference>
<dbReference type="GO" id="GO:0048219">
    <property type="term" value="P:inter-Golgi cisterna vesicle-mediated transport"/>
    <property type="evidence" value="ECO:0007669"/>
    <property type="project" value="TreeGrafter"/>
</dbReference>
<evidence type="ECO:0000256" key="6">
    <source>
        <dbReference type="ARBA" id="ARBA00022989"/>
    </source>
</evidence>
<keyword evidence="3" id="KW-0813">Transport</keyword>
<dbReference type="InterPro" id="IPR023601">
    <property type="entry name" value="Golgi_SNAP_su1"/>
</dbReference>
<evidence type="ECO:0000313" key="9">
    <source>
        <dbReference type="EMBL" id="KAK9796999.1"/>
    </source>
</evidence>
<keyword evidence="7" id="KW-0333">Golgi apparatus</keyword>
<evidence type="ECO:0000256" key="7">
    <source>
        <dbReference type="ARBA" id="ARBA00023034"/>
    </source>
</evidence>
<keyword evidence="6" id="KW-1133">Transmembrane helix</keyword>
<evidence type="ECO:0000256" key="4">
    <source>
        <dbReference type="ARBA" id="ARBA00022692"/>
    </source>
</evidence>